<accession>A0AAN7QJV4</accession>
<keyword evidence="2" id="KW-1185">Reference proteome</keyword>
<comment type="caution">
    <text evidence="1">The sequence shown here is derived from an EMBL/GenBank/DDBJ whole genome shotgun (WGS) entry which is preliminary data.</text>
</comment>
<sequence length="135" mass="15164">MPKALQQQSKKLVSLLINYFEQEKNNGGPLLPLNCVRERVCKALQISMTTVSGISAAAKRNEVLAGPSKHRQRQQPVRSIDTFTSTAIRNAVYKMYQEKDRGDFIGGGSEIEPLLGQYKIQQDVYINRIVSIIIN</sequence>
<name>A0AAN7QJV4_9COLE</name>
<evidence type="ECO:0000313" key="2">
    <source>
        <dbReference type="Proteomes" id="UP001353858"/>
    </source>
</evidence>
<dbReference type="AlphaFoldDB" id="A0AAN7QJV4"/>
<gene>
    <name evidence="1" type="ORF">RN001_004887</name>
</gene>
<reference evidence="2" key="1">
    <citation type="submission" date="2023-01" db="EMBL/GenBank/DDBJ databases">
        <title>Key to firefly adult light organ development and bioluminescence: homeobox transcription factors regulate luciferase expression and transportation to peroxisome.</title>
        <authorList>
            <person name="Fu X."/>
        </authorList>
    </citation>
    <scope>NUCLEOTIDE SEQUENCE [LARGE SCALE GENOMIC DNA]</scope>
</reference>
<protein>
    <submittedName>
        <fullName evidence="1">Uncharacterized protein</fullName>
    </submittedName>
</protein>
<proteinExistence type="predicted"/>
<dbReference type="EMBL" id="JARPUR010000002">
    <property type="protein sequence ID" value="KAK4881568.1"/>
    <property type="molecule type" value="Genomic_DNA"/>
</dbReference>
<evidence type="ECO:0000313" key="1">
    <source>
        <dbReference type="EMBL" id="KAK4881568.1"/>
    </source>
</evidence>
<organism evidence="1 2">
    <name type="scientific">Aquatica leii</name>
    <dbReference type="NCBI Taxonomy" id="1421715"/>
    <lineage>
        <taxon>Eukaryota</taxon>
        <taxon>Metazoa</taxon>
        <taxon>Ecdysozoa</taxon>
        <taxon>Arthropoda</taxon>
        <taxon>Hexapoda</taxon>
        <taxon>Insecta</taxon>
        <taxon>Pterygota</taxon>
        <taxon>Neoptera</taxon>
        <taxon>Endopterygota</taxon>
        <taxon>Coleoptera</taxon>
        <taxon>Polyphaga</taxon>
        <taxon>Elateriformia</taxon>
        <taxon>Elateroidea</taxon>
        <taxon>Lampyridae</taxon>
        <taxon>Luciolinae</taxon>
        <taxon>Aquatica</taxon>
    </lineage>
</organism>
<dbReference type="Proteomes" id="UP001353858">
    <property type="component" value="Unassembled WGS sequence"/>
</dbReference>